<evidence type="ECO:0000256" key="12">
    <source>
        <dbReference type="HAMAP-Rule" id="MF_01987"/>
    </source>
</evidence>
<comment type="cofactor">
    <cofactor evidence="12">
        <name>Mg(2+)</name>
        <dbReference type="ChEBI" id="CHEBI:18420"/>
    </cofactor>
    <text evidence="12">Requires a divalent cation, most likely magnesium in vivo, as an electrophilic catalyst to aid phosphoryl group transfer. It is the chelate of the metal and the nucleotide that is the actual substrate.</text>
</comment>
<dbReference type="GO" id="GO:0005524">
    <property type="term" value="F:ATP binding"/>
    <property type="evidence" value="ECO:0007669"/>
    <property type="project" value="UniProtKB-UniRule"/>
</dbReference>
<comment type="caution">
    <text evidence="12">Lacks conserved residue(s) required for the propagation of feature annotation.</text>
</comment>
<keyword evidence="8 12" id="KW-0067">ATP-binding</keyword>
<feature type="active site" description="Proton acceptor" evidence="12">
    <location>
        <position position="252"/>
    </location>
</feature>
<gene>
    <name evidence="12" type="primary">rbsK</name>
    <name evidence="14" type="ORF">AVDCRST_MAG01-01-5006</name>
</gene>
<comment type="catalytic activity">
    <reaction evidence="12">
        <text>D-ribose + ATP = D-ribose 5-phosphate + ADP + H(+)</text>
        <dbReference type="Rhea" id="RHEA:13697"/>
        <dbReference type="ChEBI" id="CHEBI:15378"/>
        <dbReference type="ChEBI" id="CHEBI:30616"/>
        <dbReference type="ChEBI" id="CHEBI:47013"/>
        <dbReference type="ChEBI" id="CHEBI:78346"/>
        <dbReference type="ChEBI" id="CHEBI:456216"/>
        <dbReference type="EC" id="2.7.1.15"/>
    </reaction>
</comment>
<dbReference type="InterPro" id="IPR011611">
    <property type="entry name" value="PfkB_dom"/>
</dbReference>
<comment type="function">
    <text evidence="12">Catalyzes the phosphorylation of ribose at O-5 in a reaction requiring ATP and magnesium. The resulting D-ribose-5-phosphate can then be used either for sythesis of nucleotides, histidine, and tryptophan, or as a component of the pentose phosphate pathway.</text>
</comment>
<evidence type="ECO:0000256" key="4">
    <source>
        <dbReference type="ARBA" id="ARBA00022679"/>
    </source>
</evidence>
<dbReference type="PANTHER" id="PTHR10584">
    <property type="entry name" value="SUGAR KINASE"/>
    <property type="match status" value="1"/>
</dbReference>
<dbReference type="Gene3D" id="3.40.1190.20">
    <property type="match status" value="1"/>
</dbReference>
<feature type="binding site" evidence="12">
    <location>
        <begin position="39"/>
        <end position="43"/>
    </location>
    <ligand>
        <name>substrate</name>
    </ligand>
</feature>
<dbReference type="GO" id="GO:0019303">
    <property type="term" value="P:D-ribose catabolic process"/>
    <property type="evidence" value="ECO:0007669"/>
    <property type="project" value="UniProtKB-UniRule"/>
</dbReference>
<keyword evidence="11 12" id="KW-0119">Carbohydrate metabolism</keyword>
<evidence type="ECO:0000313" key="14">
    <source>
        <dbReference type="EMBL" id="CAA9454539.1"/>
    </source>
</evidence>
<evidence type="ECO:0000256" key="8">
    <source>
        <dbReference type="ARBA" id="ARBA00022840"/>
    </source>
</evidence>
<keyword evidence="7 12" id="KW-0418">Kinase</keyword>
<feature type="binding site" evidence="12">
    <location>
        <begin position="251"/>
        <end position="252"/>
    </location>
    <ligand>
        <name>ATP</name>
        <dbReference type="ChEBI" id="CHEBI:30616"/>
    </ligand>
</feature>
<evidence type="ECO:0000256" key="2">
    <source>
        <dbReference type="ARBA" id="ARBA00012035"/>
    </source>
</evidence>
<feature type="binding site" evidence="12">
    <location>
        <position position="140"/>
    </location>
    <ligand>
        <name>substrate</name>
    </ligand>
</feature>
<feature type="binding site" evidence="12">
    <location>
        <begin position="11"/>
        <end position="13"/>
    </location>
    <ligand>
        <name>substrate</name>
    </ligand>
</feature>
<feature type="binding site" evidence="12">
    <location>
        <position position="287"/>
    </location>
    <ligand>
        <name>K(+)</name>
        <dbReference type="ChEBI" id="CHEBI:29103"/>
    </ligand>
</feature>
<evidence type="ECO:0000256" key="7">
    <source>
        <dbReference type="ARBA" id="ARBA00022777"/>
    </source>
</evidence>
<evidence type="ECO:0000256" key="10">
    <source>
        <dbReference type="ARBA" id="ARBA00022958"/>
    </source>
</evidence>
<feature type="binding site" evidence="12">
    <location>
        <begin position="220"/>
        <end position="225"/>
    </location>
    <ligand>
        <name>ATP</name>
        <dbReference type="ChEBI" id="CHEBI:30616"/>
    </ligand>
</feature>
<evidence type="ECO:0000256" key="9">
    <source>
        <dbReference type="ARBA" id="ARBA00022842"/>
    </source>
</evidence>
<dbReference type="PROSITE" id="PS00584">
    <property type="entry name" value="PFKB_KINASES_2"/>
    <property type="match status" value="1"/>
</dbReference>
<keyword evidence="6 12" id="KW-0547">Nucleotide-binding</keyword>
<feature type="binding site" evidence="12">
    <location>
        <position position="248"/>
    </location>
    <ligand>
        <name>K(+)</name>
        <dbReference type="ChEBI" id="CHEBI:29103"/>
    </ligand>
</feature>
<dbReference type="GO" id="GO:0046872">
    <property type="term" value="F:metal ion binding"/>
    <property type="evidence" value="ECO:0007669"/>
    <property type="project" value="UniProtKB-KW"/>
</dbReference>
<dbReference type="SUPFAM" id="SSF53613">
    <property type="entry name" value="Ribokinase-like"/>
    <property type="match status" value="1"/>
</dbReference>
<evidence type="ECO:0000259" key="13">
    <source>
        <dbReference type="Pfam" id="PF00294"/>
    </source>
</evidence>
<dbReference type="InterPro" id="IPR002173">
    <property type="entry name" value="Carboh/pur_kinase_PfkB_CS"/>
</dbReference>
<dbReference type="PRINTS" id="PR00990">
    <property type="entry name" value="RIBOKINASE"/>
</dbReference>
<name>A0A6J4R1N3_9ACTN</name>
<dbReference type="AlphaFoldDB" id="A0A6J4R1N3"/>
<evidence type="ECO:0000256" key="1">
    <source>
        <dbReference type="ARBA" id="ARBA00005380"/>
    </source>
</evidence>
<comment type="subcellular location">
    <subcellularLocation>
        <location evidence="12">Cytoplasm</location>
    </subcellularLocation>
</comment>
<keyword evidence="5 12" id="KW-0479">Metal-binding</keyword>
<dbReference type="InterPro" id="IPR002139">
    <property type="entry name" value="Ribo/fructo_kinase"/>
</dbReference>
<comment type="subunit">
    <text evidence="12">Homodimer.</text>
</comment>
<dbReference type="InterPro" id="IPR029056">
    <property type="entry name" value="Ribokinase-like"/>
</dbReference>
<feature type="domain" description="Carbohydrate kinase PfkB" evidence="13">
    <location>
        <begin position="1"/>
        <end position="294"/>
    </location>
</feature>
<comment type="similarity">
    <text evidence="12">Belongs to the carbohydrate kinase PfkB family. Ribokinase subfamily.</text>
</comment>
<dbReference type="Pfam" id="PF00294">
    <property type="entry name" value="PfkB"/>
    <property type="match status" value="1"/>
</dbReference>
<reference evidence="14" key="1">
    <citation type="submission" date="2020-02" db="EMBL/GenBank/DDBJ databases">
        <authorList>
            <person name="Meier V. D."/>
        </authorList>
    </citation>
    <scope>NUCLEOTIDE SEQUENCE</scope>
    <source>
        <strain evidence="14">AVDCRST_MAG01</strain>
    </source>
</reference>
<sequence>MADVFVMGSINQDFVLKVERRPKPGETVTDAVLSTHNGGKGANQAAAAALLGASVAFLGRVGDDGFGGPLVEALRDKGVDTALVEEAPGASTGTAFITVTGDGENAITVAPGANRRLTPEDVDAARGAIGEAAVLVAQMEVPRETVARAVEVAGEVGTRVVLNLAPPFEIPRAVLEGLSVLVVNEHEAAFLLGERVEGVEGALAAAPGLVSLGPASAVVTVGADGAVFAEGGDADHVPAPEAEVVDTTGAGDAFVGALARKLARGASLGEAAAYAVRAGAAAVTREGAQGALPTPDVLEAL</sequence>
<dbReference type="UniPathway" id="UPA00916">
    <property type="reaction ID" value="UER00889"/>
</dbReference>
<dbReference type="GO" id="GO:0005829">
    <property type="term" value="C:cytosol"/>
    <property type="evidence" value="ECO:0007669"/>
    <property type="project" value="TreeGrafter"/>
</dbReference>
<feature type="binding site" evidence="12">
    <location>
        <position position="252"/>
    </location>
    <ligand>
        <name>substrate</name>
    </ligand>
</feature>
<feature type="binding site" evidence="12">
    <location>
        <position position="246"/>
    </location>
    <ligand>
        <name>K(+)</name>
        <dbReference type="ChEBI" id="CHEBI:29103"/>
    </ligand>
</feature>
<proteinExistence type="inferred from homology"/>
<feature type="binding site" evidence="12">
    <location>
        <position position="184"/>
    </location>
    <ligand>
        <name>ATP</name>
        <dbReference type="ChEBI" id="CHEBI:30616"/>
    </ligand>
</feature>
<accession>A0A6J4R1N3</accession>
<keyword evidence="9 12" id="KW-0460">Magnesium</keyword>
<feature type="binding site" evidence="12">
    <location>
        <position position="285"/>
    </location>
    <ligand>
        <name>K(+)</name>
        <dbReference type="ChEBI" id="CHEBI:29103"/>
    </ligand>
</feature>
<dbReference type="PANTHER" id="PTHR10584:SF166">
    <property type="entry name" value="RIBOKINASE"/>
    <property type="match status" value="1"/>
</dbReference>
<evidence type="ECO:0000256" key="6">
    <source>
        <dbReference type="ARBA" id="ARBA00022741"/>
    </source>
</evidence>
<dbReference type="HAMAP" id="MF_01987">
    <property type="entry name" value="Ribokinase"/>
    <property type="match status" value="1"/>
</dbReference>
<keyword evidence="10 12" id="KW-0630">Potassium</keyword>
<comment type="pathway">
    <text evidence="12">Carbohydrate metabolism; D-ribose degradation; D-ribose 5-phosphate from beta-D-ribopyranose: step 2/2.</text>
</comment>
<organism evidence="14">
    <name type="scientific">uncultured Rubrobacteraceae bacterium</name>
    <dbReference type="NCBI Taxonomy" id="349277"/>
    <lineage>
        <taxon>Bacteria</taxon>
        <taxon>Bacillati</taxon>
        <taxon>Actinomycetota</taxon>
        <taxon>Rubrobacteria</taxon>
        <taxon>Rubrobacterales</taxon>
        <taxon>Rubrobacteraceae</taxon>
        <taxon>environmental samples</taxon>
    </lineage>
</organism>
<dbReference type="CDD" id="cd01174">
    <property type="entry name" value="ribokinase"/>
    <property type="match status" value="1"/>
</dbReference>
<keyword evidence="12" id="KW-0963">Cytoplasm</keyword>
<dbReference type="EC" id="2.7.1.15" evidence="2 12"/>
<protein>
    <recommendedName>
        <fullName evidence="3 12">Ribokinase</fullName>
        <shortName evidence="12">RK</shortName>
        <ecNumber evidence="2 12">2.7.1.15</ecNumber>
    </recommendedName>
</protein>
<dbReference type="GO" id="GO:0004747">
    <property type="term" value="F:ribokinase activity"/>
    <property type="evidence" value="ECO:0007669"/>
    <property type="project" value="UniProtKB-UniRule"/>
</dbReference>
<feature type="binding site" evidence="12">
    <location>
        <position position="282"/>
    </location>
    <ligand>
        <name>K(+)</name>
        <dbReference type="ChEBI" id="CHEBI:29103"/>
    </ligand>
</feature>
<dbReference type="EMBL" id="CADCUW010000656">
    <property type="protein sequence ID" value="CAA9454539.1"/>
    <property type="molecule type" value="Genomic_DNA"/>
</dbReference>
<comment type="activity regulation">
    <text evidence="12">Activated by a monovalent cation that binds near, but not in, the active site. The most likely occupant of the site in vivo is potassium. Ion binding induces a conformational change that may alter substrate affinity.</text>
</comment>
<dbReference type="InterPro" id="IPR011877">
    <property type="entry name" value="Ribokinase"/>
</dbReference>
<evidence type="ECO:0000256" key="5">
    <source>
        <dbReference type="ARBA" id="ARBA00022723"/>
    </source>
</evidence>
<evidence type="ECO:0000256" key="3">
    <source>
        <dbReference type="ARBA" id="ARBA00016943"/>
    </source>
</evidence>
<evidence type="ECO:0000256" key="11">
    <source>
        <dbReference type="ARBA" id="ARBA00023277"/>
    </source>
</evidence>
<keyword evidence="4 12" id="KW-0808">Transferase</keyword>
<comment type="similarity">
    <text evidence="1">Belongs to the carbohydrate kinase pfkB family.</text>
</comment>